<evidence type="ECO:0000313" key="1">
    <source>
        <dbReference type="EMBL" id="GAA4504308.1"/>
    </source>
</evidence>
<proteinExistence type="predicted"/>
<dbReference type="Proteomes" id="UP001501243">
    <property type="component" value="Unassembled WGS sequence"/>
</dbReference>
<gene>
    <name evidence="1" type="ORF">GCM10023172_30360</name>
</gene>
<evidence type="ECO:0008006" key="3">
    <source>
        <dbReference type="Google" id="ProtNLM"/>
    </source>
</evidence>
<accession>A0ABP8QJL5</accession>
<organism evidence="1 2">
    <name type="scientific">Hymenobacter ginsengisoli</name>
    <dbReference type="NCBI Taxonomy" id="1051626"/>
    <lineage>
        <taxon>Bacteria</taxon>
        <taxon>Pseudomonadati</taxon>
        <taxon>Bacteroidota</taxon>
        <taxon>Cytophagia</taxon>
        <taxon>Cytophagales</taxon>
        <taxon>Hymenobacteraceae</taxon>
        <taxon>Hymenobacter</taxon>
    </lineage>
</organism>
<evidence type="ECO:0000313" key="2">
    <source>
        <dbReference type="Proteomes" id="UP001501243"/>
    </source>
</evidence>
<reference evidence="2" key="1">
    <citation type="journal article" date="2019" name="Int. J. Syst. Evol. Microbiol.">
        <title>The Global Catalogue of Microorganisms (GCM) 10K type strain sequencing project: providing services to taxonomists for standard genome sequencing and annotation.</title>
        <authorList>
            <consortium name="The Broad Institute Genomics Platform"/>
            <consortium name="The Broad Institute Genome Sequencing Center for Infectious Disease"/>
            <person name="Wu L."/>
            <person name="Ma J."/>
        </authorList>
    </citation>
    <scope>NUCLEOTIDE SEQUENCE [LARGE SCALE GENOMIC DNA]</scope>
    <source>
        <strain evidence="2">JCM 17841</strain>
    </source>
</reference>
<comment type="caution">
    <text evidence="1">The sequence shown here is derived from an EMBL/GenBank/DDBJ whole genome shotgun (WGS) entry which is preliminary data.</text>
</comment>
<dbReference type="EMBL" id="BAABGQ010000008">
    <property type="protein sequence ID" value="GAA4504308.1"/>
    <property type="molecule type" value="Genomic_DNA"/>
</dbReference>
<dbReference type="RefSeq" id="WP_208133184.1">
    <property type="nucleotide sequence ID" value="NZ_BAABGQ010000008.1"/>
</dbReference>
<name>A0ABP8QJL5_9BACT</name>
<protein>
    <recommendedName>
        <fullName evidence="3">Zinc-finger domain-containing protein</fullName>
    </recommendedName>
</protein>
<sequence>MFLPAFVRDCRTATRLIERRADAALAPGERLRLWAHLHLCVYCRRYQVQSQLLSRLAPGLAAGPPPVSAELRARWKARIAAASGEVE</sequence>
<keyword evidence="2" id="KW-1185">Reference proteome</keyword>